<keyword evidence="1" id="KW-1133">Transmembrane helix</keyword>
<dbReference type="EMBL" id="MN740161">
    <property type="protein sequence ID" value="QHT90867.1"/>
    <property type="molecule type" value="Genomic_DNA"/>
</dbReference>
<keyword evidence="1" id="KW-0812">Transmembrane</keyword>
<dbReference type="Gene3D" id="3.40.50.150">
    <property type="entry name" value="Vaccinia Virus protein VP39"/>
    <property type="match status" value="1"/>
</dbReference>
<protein>
    <recommendedName>
        <fullName evidence="2">Methyltransferase domain-containing protein</fullName>
    </recommendedName>
</protein>
<dbReference type="PANTHER" id="PTHR43591:SF110">
    <property type="entry name" value="RHODANESE DOMAIN-CONTAINING PROTEIN"/>
    <property type="match status" value="1"/>
</dbReference>
<keyword evidence="1" id="KW-0472">Membrane</keyword>
<dbReference type="InterPro" id="IPR029063">
    <property type="entry name" value="SAM-dependent_MTases_sf"/>
</dbReference>
<sequence length="308" mass="35361">MKSLKPITSIYNKMSNFGKILVFIAILLMLIVFFKSITPSKEGFVQNEKFLFKQGTAVYDDFYSDIYDYLVFNNLKNDYEIGSIINNSNPDSTSIIVDVGCGTGHHVSKISKKNLNVLGIDISPSMISKAKSNFPNNNFQVGDALDSNQFKYNSVTHILCLYFTIYYLNDKRKFFDNCMDWLMPGGFLFVHLVDREKFDPILPPGNPLYIVSPQKYAKERITKTKVTFNDFVYNSNFNLDANNNIATFDEKFKFNDGGVRKQQQKLYMDDISTIITIAQECGFIIQGKIDLMKCSYSNQYVYIFVKPT</sequence>
<dbReference type="SUPFAM" id="SSF53335">
    <property type="entry name" value="S-adenosyl-L-methionine-dependent methyltransferases"/>
    <property type="match status" value="1"/>
</dbReference>
<accession>A0A6C0IG46</accession>
<dbReference type="CDD" id="cd02440">
    <property type="entry name" value="AdoMet_MTases"/>
    <property type="match status" value="1"/>
</dbReference>
<evidence type="ECO:0000259" key="2">
    <source>
        <dbReference type="Pfam" id="PF13649"/>
    </source>
</evidence>
<dbReference type="AlphaFoldDB" id="A0A6C0IG46"/>
<dbReference type="InterPro" id="IPR041698">
    <property type="entry name" value="Methyltransf_25"/>
</dbReference>
<evidence type="ECO:0000313" key="3">
    <source>
        <dbReference type="EMBL" id="QHT90867.1"/>
    </source>
</evidence>
<feature type="transmembrane region" description="Helical" evidence="1">
    <location>
        <begin position="20"/>
        <end position="37"/>
    </location>
</feature>
<reference evidence="3" key="1">
    <citation type="journal article" date="2020" name="Nature">
        <title>Giant virus diversity and host interactions through global metagenomics.</title>
        <authorList>
            <person name="Schulz F."/>
            <person name="Roux S."/>
            <person name="Paez-Espino D."/>
            <person name="Jungbluth S."/>
            <person name="Walsh D.A."/>
            <person name="Denef V.J."/>
            <person name="McMahon K.D."/>
            <person name="Konstantinidis K.T."/>
            <person name="Eloe-Fadrosh E.A."/>
            <person name="Kyrpides N.C."/>
            <person name="Woyke T."/>
        </authorList>
    </citation>
    <scope>NUCLEOTIDE SEQUENCE</scope>
    <source>
        <strain evidence="3">GVMAG-M-3300023184-72</strain>
    </source>
</reference>
<feature type="domain" description="Methyltransferase" evidence="2">
    <location>
        <begin position="96"/>
        <end position="186"/>
    </location>
</feature>
<dbReference type="PANTHER" id="PTHR43591">
    <property type="entry name" value="METHYLTRANSFERASE"/>
    <property type="match status" value="1"/>
</dbReference>
<proteinExistence type="predicted"/>
<organism evidence="3">
    <name type="scientific">viral metagenome</name>
    <dbReference type="NCBI Taxonomy" id="1070528"/>
    <lineage>
        <taxon>unclassified sequences</taxon>
        <taxon>metagenomes</taxon>
        <taxon>organismal metagenomes</taxon>
    </lineage>
</organism>
<name>A0A6C0IG46_9ZZZZ</name>
<dbReference type="Pfam" id="PF13649">
    <property type="entry name" value="Methyltransf_25"/>
    <property type="match status" value="1"/>
</dbReference>
<evidence type="ECO:0000256" key="1">
    <source>
        <dbReference type="SAM" id="Phobius"/>
    </source>
</evidence>